<organism evidence="1 2">
    <name type="scientific">Neocallimastix californiae</name>
    <dbReference type="NCBI Taxonomy" id="1754190"/>
    <lineage>
        <taxon>Eukaryota</taxon>
        <taxon>Fungi</taxon>
        <taxon>Fungi incertae sedis</taxon>
        <taxon>Chytridiomycota</taxon>
        <taxon>Chytridiomycota incertae sedis</taxon>
        <taxon>Neocallimastigomycetes</taxon>
        <taxon>Neocallimastigales</taxon>
        <taxon>Neocallimastigaceae</taxon>
        <taxon>Neocallimastix</taxon>
    </lineage>
</organism>
<protein>
    <submittedName>
        <fullName evidence="1">Uncharacterized protein</fullName>
    </submittedName>
</protein>
<accession>A0A1Y1ZU72</accession>
<sequence>MYLLMLSYFRNICNGKSIFFSILIVVALIYEVEGKFSKCEKLIKSYHSQNTTRNNEYCNNDSIYDFNLICNENYSNYIFKVCKEDLIRWYKKKKKNNDFDIENPKTYSEKIQWMKLYDNSSLKTQLSDKYLVRGWINEKIGEKYLIPLLGVWDSFDEINFDLLPDQFVLKANHGSRFNIIVKNKSTLNIEKTKKKMNKWMRINYAFSFGFEFQYLNIQPKIIAEKYIENINGDVDDYKVFCFNGKAESIAVYSDRKTNVKMSFYDLNWNKLDYTSSYPLNKEMVPKPKNLKLLIELAEKLAEGFPHVRVDFYILNDNTIKFGEMTFSSSSGIGRWKPIQQNKIFGDLIKLPPKKPFIL</sequence>
<keyword evidence="2" id="KW-1185">Reference proteome</keyword>
<dbReference type="AlphaFoldDB" id="A0A1Y1ZU72"/>
<gene>
    <name evidence="1" type="ORF">LY90DRAFT_518141</name>
</gene>
<dbReference type="InterPro" id="IPR029465">
    <property type="entry name" value="ATPgrasp_TupA"/>
</dbReference>
<dbReference type="Pfam" id="PF14305">
    <property type="entry name" value="ATPgrasp_TupA"/>
    <property type="match status" value="1"/>
</dbReference>
<evidence type="ECO:0000313" key="2">
    <source>
        <dbReference type="Proteomes" id="UP000193920"/>
    </source>
</evidence>
<proteinExistence type="predicted"/>
<reference evidence="1 2" key="1">
    <citation type="submission" date="2016-08" db="EMBL/GenBank/DDBJ databases">
        <title>A Parts List for Fungal Cellulosomes Revealed by Comparative Genomics.</title>
        <authorList>
            <consortium name="DOE Joint Genome Institute"/>
            <person name="Haitjema C.H."/>
            <person name="Gilmore S.P."/>
            <person name="Henske J.K."/>
            <person name="Solomon K.V."/>
            <person name="De Groot R."/>
            <person name="Kuo A."/>
            <person name="Mondo S.J."/>
            <person name="Salamov A.A."/>
            <person name="Labutti K."/>
            <person name="Zhao Z."/>
            <person name="Chiniquy J."/>
            <person name="Barry K."/>
            <person name="Brewer H.M."/>
            <person name="Purvine S.O."/>
            <person name="Wright A.T."/>
            <person name="Boxma B."/>
            <person name="Van Alen T."/>
            <person name="Hackstein J.H."/>
            <person name="Baker S.E."/>
            <person name="Grigoriev I.V."/>
            <person name="O'Malley M.A."/>
        </authorList>
    </citation>
    <scope>NUCLEOTIDE SEQUENCE [LARGE SCALE GENOMIC DNA]</scope>
    <source>
        <strain evidence="1 2">G1</strain>
    </source>
</reference>
<comment type="caution">
    <text evidence="1">The sequence shown here is derived from an EMBL/GenBank/DDBJ whole genome shotgun (WGS) entry which is preliminary data.</text>
</comment>
<dbReference type="EMBL" id="MCOG01000357">
    <property type="protein sequence ID" value="ORY13778.1"/>
    <property type="molecule type" value="Genomic_DNA"/>
</dbReference>
<dbReference type="Proteomes" id="UP000193920">
    <property type="component" value="Unassembled WGS sequence"/>
</dbReference>
<name>A0A1Y1ZU72_9FUNG</name>
<evidence type="ECO:0000313" key="1">
    <source>
        <dbReference type="EMBL" id="ORY13778.1"/>
    </source>
</evidence>